<reference evidence="1" key="1">
    <citation type="submission" date="2021-03" db="EMBL/GenBank/DDBJ databases">
        <authorList>
            <person name="Bekaert M."/>
        </authorList>
    </citation>
    <scope>NUCLEOTIDE SEQUENCE</scope>
</reference>
<accession>A0A8S3SEQ0</accession>
<dbReference type="AlphaFoldDB" id="A0A8S3SEQ0"/>
<proteinExistence type="predicted"/>
<dbReference type="InterPro" id="IPR003383">
    <property type="entry name" value="Circovirus_capsid"/>
</dbReference>
<dbReference type="Proteomes" id="UP000683360">
    <property type="component" value="Unassembled WGS sequence"/>
</dbReference>
<comment type="caution">
    <text evidence="1">The sequence shown here is derived from an EMBL/GenBank/DDBJ whole genome shotgun (WGS) entry which is preliminary data.</text>
</comment>
<protein>
    <submittedName>
        <fullName evidence="1">Uncharacterized protein</fullName>
    </submittedName>
</protein>
<evidence type="ECO:0000313" key="1">
    <source>
        <dbReference type="EMBL" id="CAG2215487.1"/>
    </source>
</evidence>
<dbReference type="Pfam" id="PF02443">
    <property type="entry name" value="Circo_capsid"/>
    <property type="match status" value="1"/>
</dbReference>
<sequence>MGVPFDIIKKANETTSLYSMHSNLKNFREQTNPVAIAAHGALYGQFRIVKAEWRFRLTSTQVYTDTGNDKITSIVHAYDPDAQGRLLKSPKDMYMLSNYKKRDMKPYQSYKVTLFPQYGIRNTTGTLGGSEALYSNSKSGVWMDISDMSAAGMESLNGQHVLFEGLNHLTKTSTEITGQLYVTWQFRGVRNGQEYAP</sequence>
<gene>
    <name evidence="1" type="ORF">MEDL_29256</name>
</gene>
<name>A0A8S3SEQ0_MYTED</name>
<dbReference type="EMBL" id="CAJPWZ010001444">
    <property type="protein sequence ID" value="CAG2215487.1"/>
    <property type="molecule type" value="Genomic_DNA"/>
</dbReference>
<organism evidence="1 2">
    <name type="scientific">Mytilus edulis</name>
    <name type="common">Blue mussel</name>
    <dbReference type="NCBI Taxonomy" id="6550"/>
    <lineage>
        <taxon>Eukaryota</taxon>
        <taxon>Metazoa</taxon>
        <taxon>Spiralia</taxon>
        <taxon>Lophotrochozoa</taxon>
        <taxon>Mollusca</taxon>
        <taxon>Bivalvia</taxon>
        <taxon>Autobranchia</taxon>
        <taxon>Pteriomorphia</taxon>
        <taxon>Mytilida</taxon>
        <taxon>Mytiloidea</taxon>
        <taxon>Mytilidae</taxon>
        <taxon>Mytilinae</taxon>
        <taxon>Mytilus</taxon>
    </lineage>
</organism>
<dbReference type="OrthoDB" id="10503172at2759"/>
<keyword evidence="2" id="KW-1185">Reference proteome</keyword>
<evidence type="ECO:0000313" key="2">
    <source>
        <dbReference type="Proteomes" id="UP000683360"/>
    </source>
</evidence>